<feature type="transmembrane region" description="Helical" evidence="6">
    <location>
        <begin position="169"/>
        <end position="190"/>
    </location>
</feature>
<feature type="transmembrane region" description="Helical" evidence="6">
    <location>
        <begin position="211"/>
        <end position="228"/>
    </location>
</feature>
<protein>
    <submittedName>
        <fullName evidence="7">Lipopolysaccharide biosynthesis protein</fullName>
    </submittedName>
</protein>
<evidence type="ECO:0000313" key="8">
    <source>
        <dbReference type="Proteomes" id="UP000283087"/>
    </source>
</evidence>
<feature type="transmembrane region" description="Helical" evidence="6">
    <location>
        <begin position="7"/>
        <end position="32"/>
    </location>
</feature>
<feature type="transmembrane region" description="Helical" evidence="6">
    <location>
        <begin position="141"/>
        <end position="163"/>
    </location>
</feature>
<feature type="transmembrane region" description="Helical" evidence="6">
    <location>
        <begin position="436"/>
        <end position="453"/>
    </location>
</feature>
<feature type="transmembrane region" description="Helical" evidence="6">
    <location>
        <begin position="351"/>
        <end position="368"/>
    </location>
</feature>
<proteinExistence type="predicted"/>
<evidence type="ECO:0000313" key="7">
    <source>
        <dbReference type="EMBL" id="RTE65231.1"/>
    </source>
</evidence>
<comment type="caution">
    <text evidence="7">The sequence shown here is derived from an EMBL/GenBank/DDBJ whole genome shotgun (WGS) entry which is preliminary data.</text>
</comment>
<feature type="transmembrane region" description="Helical" evidence="6">
    <location>
        <begin position="107"/>
        <end position="129"/>
    </location>
</feature>
<dbReference type="GO" id="GO:0005886">
    <property type="term" value="C:plasma membrane"/>
    <property type="evidence" value="ECO:0007669"/>
    <property type="project" value="UniProtKB-SubCell"/>
</dbReference>
<accession>A0A430KP02</accession>
<evidence type="ECO:0000256" key="4">
    <source>
        <dbReference type="ARBA" id="ARBA00022989"/>
    </source>
</evidence>
<keyword evidence="2" id="KW-1003">Cell membrane</keyword>
<sequence>MTPKKIALFAIGPLGGALLGFITLPLITWFFSQEDIGRISMMQVTLSFSTLFFSLGLDQAYVREFHETDNKPALLKMTLLPGLAILLLTLSVLLLDSEFLSNLLFDIPAWYLSLLVVVALIASFIARFLSLILRMNEQGLAFSMSQILPKILLLVIIGVYIVIGSEKSLSNLLIANTAAIVLVCFVFCWNTRQEWLASIGEKIVVTRLKEMLKFGFPLIFGGLAFWGLTATDKVLLRSLSSYEELGLYSVSVSFAAAATILQSVFSTVWAPTVYKWAGRGEGLEKIHKVTRYVLLCVVILFCLAGLFSWVVTYLLPKNYTDVQWLVISCLGYPLLYTLSETTVVGIGISRRTSLGMLAAIIAFVLNAAGNWWLIPIYGAAGAAVSTSVSFWVFFILRTEFSISVWQPIPRVALYSYTILIVVGAIISTLFGKVLGWSLYGYWLAVLLSCIFMFKNELFEIKSKVKMWSRARDGSIKPLS</sequence>
<name>A0A430KP02_9GAMM</name>
<comment type="subcellular location">
    <subcellularLocation>
        <location evidence="1">Cell membrane</location>
        <topology evidence="1">Multi-pass membrane protein</topology>
    </subcellularLocation>
</comment>
<feature type="transmembrane region" description="Helical" evidence="6">
    <location>
        <begin position="248"/>
        <end position="271"/>
    </location>
</feature>
<evidence type="ECO:0000256" key="2">
    <source>
        <dbReference type="ARBA" id="ARBA00022475"/>
    </source>
</evidence>
<feature type="transmembrane region" description="Helical" evidence="6">
    <location>
        <begin position="408"/>
        <end position="430"/>
    </location>
</feature>
<gene>
    <name evidence="7" type="ORF">EH243_13390</name>
</gene>
<dbReference type="PANTHER" id="PTHR30250:SF11">
    <property type="entry name" value="O-ANTIGEN TRANSPORTER-RELATED"/>
    <property type="match status" value="1"/>
</dbReference>
<evidence type="ECO:0000256" key="1">
    <source>
        <dbReference type="ARBA" id="ARBA00004651"/>
    </source>
</evidence>
<evidence type="ECO:0000256" key="5">
    <source>
        <dbReference type="ARBA" id="ARBA00023136"/>
    </source>
</evidence>
<keyword evidence="5 6" id="KW-0472">Membrane</keyword>
<feature type="transmembrane region" description="Helical" evidence="6">
    <location>
        <begin position="322"/>
        <end position="339"/>
    </location>
</feature>
<dbReference type="InterPro" id="IPR050833">
    <property type="entry name" value="Poly_Biosynth_Transport"/>
</dbReference>
<feature type="transmembrane region" description="Helical" evidence="6">
    <location>
        <begin position="74"/>
        <end position="95"/>
    </location>
</feature>
<evidence type="ECO:0000256" key="3">
    <source>
        <dbReference type="ARBA" id="ARBA00022692"/>
    </source>
</evidence>
<dbReference type="OrthoDB" id="103403at2"/>
<keyword evidence="4 6" id="KW-1133">Transmembrane helix</keyword>
<reference evidence="7 8" key="1">
    <citation type="submission" date="2018-11" db="EMBL/GenBank/DDBJ databases">
        <title>The draft genome sequence of Amphritea opalescens ANRC-JH13T.</title>
        <authorList>
            <person name="Fang Z."/>
            <person name="Zhang Y."/>
            <person name="Han X."/>
        </authorList>
    </citation>
    <scope>NUCLEOTIDE SEQUENCE [LARGE SCALE GENOMIC DNA]</scope>
    <source>
        <strain evidence="7 8">ANRC-JH13</strain>
    </source>
</reference>
<dbReference type="EMBL" id="RQXW01000012">
    <property type="protein sequence ID" value="RTE65231.1"/>
    <property type="molecule type" value="Genomic_DNA"/>
</dbReference>
<feature type="transmembrane region" description="Helical" evidence="6">
    <location>
        <begin position="292"/>
        <end position="316"/>
    </location>
</feature>
<dbReference type="PANTHER" id="PTHR30250">
    <property type="entry name" value="PST FAMILY PREDICTED COLANIC ACID TRANSPORTER"/>
    <property type="match status" value="1"/>
</dbReference>
<dbReference type="RefSeq" id="WP_126159178.1">
    <property type="nucleotide sequence ID" value="NZ_RQXW01000012.1"/>
</dbReference>
<feature type="transmembrane region" description="Helical" evidence="6">
    <location>
        <begin position="374"/>
        <end position="396"/>
    </location>
</feature>
<feature type="transmembrane region" description="Helical" evidence="6">
    <location>
        <begin position="44"/>
        <end position="62"/>
    </location>
</feature>
<keyword evidence="8" id="KW-1185">Reference proteome</keyword>
<evidence type="ECO:0000256" key="6">
    <source>
        <dbReference type="SAM" id="Phobius"/>
    </source>
</evidence>
<organism evidence="7 8">
    <name type="scientific">Amphritea opalescens</name>
    <dbReference type="NCBI Taxonomy" id="2490544"/>
    <lineage>
        <taxon>Bacteria</taxon>
        <taxon>Pseudomonadati</taxon>
        <taxon>Pseudomonadota</taxon>
        <taxon>Gammaproteobacteria</taxon>
        <taxon>Oceanospirillales</taxon>
        <taxon>Oceanospirillaceae</taxon>
        <taxon>Amphritea</taxon>
    </lineage>
</organism>
<dbReference type="Pfam" id="PF01943">
    <property type="entry name" value="Polysacc_synt"/>
    <property type="match status" value="1"/>
</dbReference>
<dbReference type="AlphaFoldDB" id="A0A430KP02"/>
<dbReference type="Proteomes" id="UP000283087">
    <property type="component" value="Unassembled WGS sequence"/>
</dbReference>
<keyword evidence="3 6" id="KW-0812">Transmembrane</keyword>
<dbReference type="InterPro" id="IPR002797">
    <property type="entry name" value="Polysacc_synth"/>
</dbReference>